<evidence type="ECO:0000256" key="1">
    <source>
        <dbReference type="ARBA" id="ARBA00022801"/>
    </source>
</evidence>
<reference evidence="4" key="1">
    <citation type="submission" date="2021-01" db="EMBL/GenBank/DDBJ databases">
        <title>Tabrizicola alba sp. nov. a motile alkaliphilic bacterium isolated from a soda lake.</title>
        <authorList>
            <person name="Szuroczki S."/>
            <person name="Abbaszade G."/>
            <person name="Schumann P."/>
            <person name="Toth E."/>
        </authorList>
    </citation>
    <scope>NUCLEOTIDE SEQUENCE</scope>
    <source>
        <strain evidence="4">DMG-N-6</strain>
    </source>
</reference>
<name>A0A8K0Y0I2_9RHOB</name>
<dbReference type="EMBL" id="JAESVN010000003">
    <property type="protein sequence ID" value="MBL4917148.1"/>
    <property type="molecule type" value="Genomic_DNA"/>
</dbReference>
<dbReference type="Gene3D" id="3.40.630.10">
    <property type="entry name" value="Zn peptidases"/>
    <property type="match status" value="1"/>
</dbReference>
<dbReference type="CDD" id="cd05666">
    <property type="entry name" value="M20_Acy1-like"/>
    <property type="match status" value="1"/>
</dbReference>
<organism evidence="4 5">
    <name type="scientific">Szabonella alba</name>
    <dbReference type="NCBI Taxonomy" id="2804194"/>
    <lineage>
        <taxon>Bacteria</taxon>
        <taxon>Pseudomonadati</taxon>
        <taxon>Pseudomonadota</taxon>
        <taxon>Alphaproteobacteria</taxon>
        <taxon>Rhodobacterales</taxon>
        <taxon>Paracoccaceae</taxon>
        <taxon>Szabonella</taxon>
    </lineage>
</organism>
<gene>
    <name evidence="4" type="ORF">JL811_07925</name>
</gene>
<comment type="caution">
    <text evidence="4">The sequence shown here is derived from an EMBL/GenBank/DDBJ whole genome shotgun (WGS) entry which is preliminary data.</text>
</comment>
<dbReference type="NCBIfam" id="TIGR01891">
    <property type="entry name" value="amidohydrolases"/>
    <property type="match status" value="1"/>
</dbReference>
<dbReference type="SUPFAM" id="SSF55031">
    <property type="entry name" value="Bacterial exopeptidase dimerisation domain"/>
    <property type="match status" value="1"/>
</dbReference>
<evidence type="ECO:0000313" key="4">
    <source>
        <dbReference type="EMBL" id="MBL4917148.1"/>
    </source>
</evidence>
<dbReference type="Pfam" id="PF07687">
    <property type="entry name" value="M20_dimer"/>
    <property type="match status" value="1"/>
</dbReference>
<dbReference type="Pfam" id="PF01546">
    <property type="entry name" value="Peptidase_M20"/>
    <property type="match status" value="1"/>
</dbReference>
<dbReference type="PIRSF" id="PIRSF005962">
    <property type="entry name" value="Pept_M20D_amidohydro"/>
    <property type="match status" value="1"/>
</dbReference>
<keyword evidence="2" id="KW-0464">Manganese</keyword>
<feature type="binding site" evidence="2">
    <location>
        <position position="106"/>
    </location>
    <ligand>
        <name>Mn(2+)</name>
        <dbReference type="ChEBI" id="CHEBI:29035"/>
        <label>2</label>
    </ligand>
</feature>
<dbReference type="SUPFAM" id="SSF53187">
    <property type="entry name" value="Zn-dependent exopeptidases"/>
    <property type="match status" value="1"/>
</dbReference>
<evidence type="ECO:0000313" key="5">
    <source>
        <dbReference type="Proteomes" id="UP000648908"/>
    </source>
</evidence>
<feature type="binding site" evidence="2">
    <location>
        <position position="165"/>
    </location>
    <ligand>
        <name>Mn(2+)</name>
        <dbReference type="ChEBI" id="CHEBI:29035"/>
        <label>2</label>
    </ligand>
</feature>
<dbReference type="PANTHER" id="PTHR11014:SF63">
    <property type="entry name" value="METALLOPEPTIDASE, PUTATIVE (AFU_ORTHOLOGUE AFUA_6G09600)-RELATED"/>
    <property type="match status" value="1"/>
</dbReference>
<protein>
    <submittedName>
        <fullName evidence="4">Amidohydrolase</fullName>
    </submittedName>
</protein>
<dbReference type="InterPro" id="IPR036264">
    <property type="entry name" value="Bact_exopeptidase_dim_dom"/>
</dbReference>
<accession>A0A8K0Y0I2</accession>
<dbReference type="InterPro" id="IPR011650">
    <property type="entry name" value="Peptidase_M20_dimer"/>
</dbReference>
<feature type="binding site" evidence="2">
    <location>
        <position position="139"/>
    </location>
    <ligand>
        <name>Mn(2+)</name>
        <dbReference type="ChEBI" id="CHEBI:29035"/>
        <label>2</label>
    </ligand>
</feature>
<dbReference type="PANTHER" id="PTHR11014">
    <property type="entry name" value="PEPTIDASE M20 FAMILY MEMBER"/>
    <property type="match status" value="1"/>
</dbReference>
<feature type="binding site" evidence="2">
    <location>
        <position position="359"/>
    </location>
    <ligand>
        <name>Mn(2+)</name>
        <dbReference type="ChEBI" id="CHEBI:29035"/>
        <label>2</label>
    </ligand>
</feature>
<evidence type="ECO:0000256" key="2">
    <source>
        <dbReference type="PIRSR" id="PIRSR005962-1"/>
    </source>
</evidence>
<sequence>MPVKNRFAEMLPELTAIRRDFHEHPELLFDVQRTARKVADLLRDYGCDEVVEGIGRTGVVGVIHGKTDSAGRVIGLRADMDALPITEITGADHASKTPGKMHACGHDGHTTMLLGAAKYLCETRNFDGKAVVIFQPAEEGGGGGREMCADGMMERWNIQEVYGMHNMPGIPVGTFAIRPGAIMAAADQFDITVTGKGGHAAKPHDCIDTTLVSAHIIVALQTIASRGVDPLKQVVVSVCAVQTDSTAHNVIPQVVKLRGTVRTMDPAVQDFVERRISEIAAGTAVALGAQAAVDYRRGYPVTVNAEVNTGFAAEVAREVSGQVDTDTAPLMGAEDFSFMLNERPGAYIFLGNGDTAMVHHPAYDFDDNAIPFGSSWYAGMVERRMPAA</sequence>
<evidence type="ECO:0000259" key="3">
    <source>
        <dbReference type="Pfam" id="PF07687"/>
    </source>
</evidence>
<dbReference type="GO" id="GO:0046872">
    <property type="term" value="F:metal ion binding"/>
    <property type="evidence" value="ECO:0007669"/>
    <property type="project" value="UniProtKB-KW"/>
</dbReference>
<dbReference type="GO" id="GO:0050118">
    <property type="term" value="F:N-acetyldiaminopimelate deacetylase activity"/>
    <property type="evidence" value="ECO:0007669"/>
    <property type="project" value="UniProtKB-ARBA"/>
</dbReference>
<feature type="domain" description="Peptidase M20 dimerisation" evidence="3">
    <location>
        <begin position="188"/>
        <end position="281"/>
    </location>
</feature>
<proteinExistence type="predicted"/>
<comment type="cofactor">
    <cofactor evidence="2">
        <name>Mn(2+)</name>
        <dbReference type="ChEBI" id="CHEBI:29035"/>
    </cofactor>
    <text evidence="2">The Mn(2+) ion enhances activity.</text>
</comment>
<dbReference type="FunFam" id="3.30.70.360:FF:000001">
    <property type="entry name" value="N-acetyldiaminopimelate deacetylase"/>
    <property type="match status" value="1"/>
</dbReference>
<dbReference type="RefSeq" id="WP_202687978.1">
    <property type="nucleotide sequence ID" value="NZ_JAESVN010000003.1"/>
</dbReference>
<keyword evidence="1" id="KW-0378">Hydrolase</keyword>
<dbReference type="Gene3D" id="3.30.70.360">
    <property type="match status" value="1"/>
</dbReference>
<dbReference type="InterPro" id="IPR002933">
    <property type="entry name" value="Peptidase_M20"/>
</dbReference>
<feature type="binding site" evidence="2">
    <location>
        <position position="104"/>
    </location>
    <ligand>
        <name>Mn(2+)</name>
        <dbReference type="ChEBI" id="CHEBI:29035"/>
        <label>2</label>
    </ligand>
</feature>
<dbReference type="Proteomes" id="UP000648908">
    <property type="component" value="Unassembled WGS sequence"/>
</dbReference>
<dbReference type="InterPro" id="IPR017439">
    <property type="entry name" value="Amidohydrolase"/>
</dbReference>
<dbReference type="AlphaFoldDB" id="A0A8K0Y0I2"/>
<dbReference type="GO" id="GO:0019877">
    <property type="term" value="P:diaminopimelate biosynthetic process"/>
    <property type="evidence" value="ECO:0007669"/>
    <property type="project" value="UniProtKB-ARBA"/>
</dbReference>
<keyword evidence="2" id="KW-0479">Metal-binding</keyword>
<keyword evidence="5" id="KW-1185">Reference proteome</keyword>